<dbReference type="InterPro" id="IPR012334">
    <property type="entry name" value="Pectin_lyas_fold"/>
</dbReference>
<proteinExistence type="predicted"/>
<dbReference type="RefSeq" id="WP_044332256.1">
    <property type="nucleotide sequence ID" value="NZ_CP010836.1"/>
</dbReference>
<reference evidence="1 2" key="1">
    <citation type="journal article" date="2015" name="Int. J. Syst. Evol. Microbiol.">
        <title>Sphingomonas hengshuiensis sp. nov., isolated from lake wetland.</title>
        <authorList>
            <person name="Wei S."/>
            <person name="Wang T."/>
            <person name="Liu H."/>
            <person name="Zhang C."/>
            <person name="Guo J."/>
            <person name="Wang Q."/>
            <person name="Liang K."/>
            <person name="Zhang Z."/>
        </authorList>
    </citation>
    <scope>NUCLEOTIDE SEQUENCE [LARGE SCALE GENOMIC DNA]</scope>
    <source>
        <strain evidence="1 2">WHSC-8</strain>
    </source>
</reference>
<accession>A0A7U4LF83</accession>
<dbReference type="OrthoDB" id="863031at2"/>
<dbReference type="Proteomes" id="UP000032300">
    <property type="component" value="Chromosome"/>
</dbReference>
<evidence type="ECO:0000313" key="1">
    <source>
        <dbReference type="EMBL" id="AJP72264.1"/>
    </source>
</evidence>
<gene>
    <name evidence="1" type="ORF">TS85_11385</name>
</gene>
<protein>
    <recommendedName>
        <fullName evidence="3">Right handed beta helix domain-containing protein</fullName>
    </recommendedName>
</protein>
<keyword evidence="2" id="KW-1185">Reference proteome</keyword>
<sequence length="636" mass="66716">MTTLNQILTDGQDVNMPALRAWLNALKGNATPMAPEDFGALGIGDAGAAADSAASAEMYAAMLEQGWGYVRLRPGAVYSFGAQIAGGGGQAFQGADFLNGTGLEWLIVEGNFATIRSAPGQYFGGFASGTPTTALPNYNAAQRADIGTHINLTEIASVSVSNLLLDGNIANQIPGGPYGDTGRQCRHDGVRINECDQVLFENVWVKNVGLDGFIYKYEGLTGASDRKPALFINCGATNCGRNGFSQVGGNMMRHLNCKFTEPGNAPNSGVAGGYISSAPKAACDIEAEGSGTEIDATRLRDSVYEQGSRGATAIVADSGTTSGVIIDACTGDGAYWLNKPNIQVLGGELNGHFAALYGGDPRTAVQMIGVRITDRPKRGAPLPATGLCIDIDGAGAGVWLERCDFRLSRTKANLRKAHGRRCNWTLRMGTTTVPNRDFVVLLDNAATNIEDFSFYDELGQEDGDPYTSGEGLYIVSGARSANTGSRIRNCMIYPSSNWLIKYDGYDPGGGAYPHAGQPNGRLDFDTSQAFQELKFQREATYGGGYHGWSRMVFLSAAPGSATGYANGSLITHIDGGVGDPAGWIVAGGAFQPNGVIGMVRAAAVTAPTGGSTVDTEARAAIASLITNMKTAQHMLP</sequence>
<dbReference type="AlphaFoldDB" id="A0A7U4LF83"/>
<evidence type="ECO:0000313" key="2">
    <source>
        <dbReference type="Proteomes" id="UP000032300"/>
    </source>
</evidence>
<name>A0A7U4LF83_9SPHN</name>
<evidence type="ECO:0008006" key="3">
    <source>
        <dbReference type="Google" id="ProtNLM"/>
    </source>
</evidence>
<organism evidence="1 2">
    <name type="scientific">Sphingomonas hengshuiensis</name>
    <dbReference type="NCBI Taxonomy" id="1609977"/>
    <lineage>
        <taxon>Bacteria</taxon>
        <taxon>Pseudomonadati</taxon>
        <taxon>Pseudomonadota</taxon>
        <taxon>Alphaproteobacteria</taxon>
        <taxon>Sphingomonadales</taxon>
        <taxon>Sphingomonadaceae</taxon>
        <taxon>Sphingomonas</taxon>
    </lineage>
</organism>
<dbReference type="Gene3D" id="2.160.20.10">
    <property type="entry name" value="Single-stranded right-handed beta-helix, Pectin lyase-like"/>
    <property type="match status" value="1"/>
</dbReference>
<dbReference type="EMBL" id="CP010836">
    <property type="protein sequence ID" value="AJP72264.1"/>
    <property type="molecule type" value="Genomic_DNA"/>
</dbReference>
<reference evidence="1 2" key="2">
    <citation type="submission" date="2015-02" db="EMBL/GenBank/DDBJ databases">
        <title>The complete genome of Sphingomonas hengshuiensis sp. WHSC-8 isolated from soil of Hengshui Lake.</title>
        <authorList>
            <person name="Wei S."/>
            <person name="Guo J."/>
            <person name="Su C."/>
            <person name="Wu R."/>
            <person name="Zhang Z."/>
            <person name="Liang K."/>
            <person name="Li H."/>
            <person name="Wang T."/>
            <person name="Liu H."/>
            <person name="Zhang C."/>
            <person name="Li Z."/>
            <person name="Wang Q."/>
            <person name="Meng J."/>
        </authorList>
    </citation>
    <scope>NUCLEOTIDE SEQUENCE [LARGE SCALE GENOMIC DNA]</scope>
    <source>
        <strain evidence="1 2">WHSC-8</strain>
    </source>
</reference>
<dbReference type="KEGG" id="sphi:TS85_11385"/>